<dbReference type="Proteomes" id="UP000050901">
    <property type="component" value="Unassembled WGS sequence"/>
</dbReference>
<dbReference type="Pfam" id="PF00313">
    <property type="entry name" value="CSD"/>
    <property type="match status" value="1"/>
</dbReference>
<dbReference type="SMART" id="SM00357">
    <property type="entry name" value="CSP"/>
    <property type="match status" value="1"/>
</dbReference>
<gene>
    <name evidence="2" type="ORF">FC47_GL000345</name>
</gene>
<dbReference type="InterPro" id="IPR050181">
    <property type="entry name" value="Cold_shock_domain"/>
</dbReference>
<organism evidence="2 3">
    <name type="scientific">Limosilactobacillus mucosae DSM 13345</name>
    <dbReference type="NCBI Taxonomy" id="1423771"/>
    <lineage>
        <taxon>Bacteria</taxon>
        <taxon>Bacillati</taxon>
        <taxon>Bacillota</taxon>
        <taxon>Bacilli</taxon>
        <taxon>Lactobacillales</taxon>
        <taxon>Lactobacillaceae</taxon>
        <taxon>Limosilactobacillus</taxon>
    </lineage>
</organism>
<dbReference type="Gene3D" id="2.40.50.140">
    <property type="entry name" value="Nucleic acid-binding proteins"/>
    <property type="match status" value="1"/>
</dbReference>
<dbReference type="PRINTS" id="PR00050">
    <property type="entry name" value="COLDSHOCK"/>
</dbReference>
<dbReference type="EMBL" id="AZEQ01000011">
    <property type="protein sequence ID" value="KRL25496.1"/>
    <property type="molecule type" value="Genomic_DNA"/>
</dbReference>
<dbReference type="InterPro" id="IPR011129">
    <property type="entry name" value="CSD"/>
</dbReference>
<evidence type="ECO:0000259" key="1">
    <source>
        <dbReference type="PROSITE" id="PS51857"/>
    </source>
</evidence>
<dbReference type="GO" id="GO:0003676">
    <property type="term" value="F:nucleic acid binding"/>
    <property type="evidence" value="ECO:0007669"/>
    <property type="project" value="InterPro"/>
</dbReference>
<evidence type="ECO:0000313" key="3">
    <source>
        <dbReference type="Proteomes" id="UP000050901"/>
    </source>
</evidence>
<name>A0A0R1PB81_LIMMU</name>
<protein>
    <submittedName>
        <fullName evidence="2">Major cold shock protein</fullName>
    </submittedName>
</protein>
<proteinExistence type="predicted"/>
<sequence length="91" mass="10414">MYQAAFNCLMHFYFAVKWQVKKLLKGRVKNFDAQKGWGFIEIENEPDVFVHFNGIEGSGHRELKPGQLVSLVVVQGRKGPQAAHVRPLDNF</sequence>
<evidence type="ECO:0000313" key="2">
    <source>
        <dbReference type="EMBL" id="KRL25496.1"/>
    </source>
</evidence>
<comment type="caution">
    <text evidence="2">The sequence shown here is derived from an EMBL/GenBank/DDBJ whole genome shotgun (WGS) entry which is preliminary data.</text>
</comment>
<dbReference type="SUPFAM" id="SSF50249">
    <property type="entry name" value="Nucleic acid-binding proteins"/>
    <property type="match status" value="1"/>
</dbReference>
<dbReference type="InterPro" id="IPR012340">
    <property type="entry name" value="NA-bd_OB-fold"/>
</dbReference>
<dbReference type="PANTHER" id="PTHR11544">
    <property type="entry name" value="COLD SHOCK DOMAIN CONTAINING PROTEINS"/>
    <property type="match status" value="1"/>
</dbReference>
<dbReference type="PROSITE" id="PS51857">
    <property type="entry name" value="CSD_2"/>
    <property type="match status" value="1"/>
</dbReference>
<dbReference type="InterPro" id="IPR002059">
    <property type="entry name" value="CSP_DNA-bd"/>
</dbReference>
<dbReference type="AlphaFoldDB" id="A0A0R1PB81"/>
<feature type="domain" description="CSD" evidence="1">
    <location>
        <begin position="23"/>
        <end position="87"/>
    </location>
</feature>
<dbReference type="PATRIC" id="fig|1423771.3.peg.353"/>
<accession>A0A0R1PB81</accession>
<reference evidence="2 3" key="1">
    <citation type="journal article" date="2015" name="Genome Announc.">
        <title>Expanding the biotechnology potential of lactobacilli through comparative genomics of 213 strains and associated genera.</title>
        <authorList>
            <person name="Sun Z."/>
            <person name="Harris H.M."/>
            <person name="McCann A."/>
            <person name="Guo C."/>
            <person name="Argimon S."/>
            <person name="Zhang W."/>
            <person name="Yang X."/>
            <person name="Jeffery I.B."/>
            <person name="Cooney J.C."/>
            <person name="Kagawa T.F."/>
            <person name="Liu W."/>
            <person name="Song Y."/>
            <person name="Salvetti E."/>
            <person name="Wrobel A."/>
            <person name="Rasinkangas P."/>
            <person name="Parkhill J."/>
            <person name="Rea M.C."/>
            <person name="O'Sullivan O."/>
            <person name="Ritari J."/>
            <person name="Douillard F.P."/>
            <person name="Paul Ross R."/>
            <person name="Yang R."/>
            <person name="Briner A.E."/>
            <person name="Felis G.E."/>
            <person name="de Vos W.M."/>
            <person name="Barrangou R."/>
            <person name="Klaenhammer T.R."/>
            <person name="Caufield P.W."/>
            <person name="Cui Y."/>
            <person name="Zhang H."/>
            <person name="O'Toole P.W."/>
        </authorList>
    </citation>
    <scope>NUCLEOTIDE SEQUENCE [LARGE SCALE GENOMIC DNA]</scope>
    <source>
        <strain evidence="2 3">DSM 13345</strain>
    </source>
</reference>